<organism evidence="10">
    <name type="scientific">marine metagenome</name>
    <dbReference type="NCBI Taxonomy" id="408172"/>
    <lineage>
        <taxon>unclassified sequences</taxon>
        <taxon>metagenomes</taxon>
        <taxon>ecological metagenomes</taxon>
    </lineage>
</organism>
<evidence type="ECO:0000256" key="5">
    <source>
        <dbReference type="ARBA" id="ARBA00023122"/>
    </source>
</evidence>
<dbReference type="InterPro" id="IPR044751">
    <property type="entry name" value="Ion_transp-like_CBS"/>
</dbReference>
<dbReference type="SUPFAM" id="SSF54631">
    <property type="entry name" value="CBS-domain pair"/>
    <property type="match status" value="1"/>
</dbReference>
<evidence type="ECO:0008006" key="11">
    <source>
        <dbReference type="Google" id="ProtNLM"/>
    </source>
</evidence>
<dbReference type="InterPro" id="IPR000644">
    <property type="entry name" value="CBS_dom"/>
</dbReference>
<proteinExistence type="predicted"/>
<dbReference type="Pfam" id="PF00571">
    <property type="entry name" value="CBS"/>
    <property type="match status" value="2"/>
</dbReference>
<protein>
    <recommendedName>
        <fullName evidence="11">CNNM transmembrane domain-containing protein</fullName>
    </recommendedName>
</protein>
<dbReference type="AlphaFoldDB" id="A0A382LA52"/>
<feature type="transmembrane region" description="Helical" evidence="7">
    <location>
        <begin position="107"/>
        <end position="127"/>
    </location>
</feature>
<feature type="domain" description="CNNM transmembrane" evidence="9">
    <location>
        <begin position="17"/>
        <end position="199"/>
    </location>
</feature>
<evidence type="ECO:0000259" key="8">
    <source>
        <dbReference type="PROSITE" id="PS51371"/>
    </source>
</evidence>
<evidence type="ECO:0000256" key="4">
    <source>
        <dbReference type="ARBA" id="ARBA00022989"/>
    </source>
</evidence>
<evidence type="ECO:0000259" key="9">
    <source>
        <dbReference type="PROSITE" id="PS51846"/>
    </source>
</evidence>
<evidence type="ECO:0000313" key="10">
    <source>
        <dbReference type="EMBL" id="SVC32715.1"/>
    </source>
</evidence>
<evidence type="ECO:0000256" key="7">
    <source>
        <dbReference type="SAM" id="Phobius"/>
    </source>
</evidence>
<reference evidence="10" key="1">
    <citation type="submission" date="2018-05" db="EMBL/GenBank/DDBJ databases">
        <authorList>
            <person name="Lanie J.A."/>
            <person name="Ng W.-L."/>
            <person name="Kazmierczak K.M."/>
            <person name="Andrzejewski T.M."/>
            <person name="Davidsen T.M."/>
            <person name="Wayne K.J."/>
            <person name="Tettelin H."/>
            <person name="Glass J.I."/>
            <person name="Rusch D."/>
            <person name="Podicherti R."/>
            <person name="Tsui H.-C.T."/>
            <person name="Winkler M.E."/>
        </authorList>
    </citation>
    <scope>NUCLEOTIDE SEQUENCE</scope>
</reference>
<dbReference type="EMBL" id="UINC01085300">
    <property type="protein sequence ID" value="SVC32715.1"/>
    <property type="molecule type" value="Genomic_DNA"/>
</dbReference>
<name>A0A382LA52_9ZZZZ</name>
<feature type="transmembrane region" description="Helical" evidence="7">
    <location>
        <begin position="20"/>
        <end position="46"/>
    </location>
</feature>
<sequence>RGAAFPRPPQYLDSNKDIAIMMELALAVGAAVSISAMCSLFEAVLYSVPLAHIENLAESGSVPGRIMRRLRQNVDEPIAAILSLNTIADTAGASVAGALAGKVFDDATVGIFSAAFTLAILMFSEVIPKTAGVIYSRGLALVIARPLLGMVYFFSPLIWLTGNVTKLMTRGREDSDVSDEEILVMARLGLKSGALNAGQAQVIENILSLEGKTARDIMTPRTVVYSLNAGLTIREVRETEETFDHSRLPVFDKDGDDVIGMVHRRDVLTAMAQDQWDRRLDEMMRPVDFVADSLGVDRLLRRFQETGQHLVMVIDEYGGLAGLVTLEDVLEEILGTEIVDEFDPAIDMRELAHRRRQMSVSSDERRKPGDHQ</sequence>
<evidence type="ECO:0000256" key="1">
    <source>
        <dbReference type="ARBA" id="ARBA00004141"/>
    </source>
</evidence>
<dbReference type="Gene3D" id="3.10.580.10">
    <property type="entry name" value="CBS-domain"/>
    <property type="match status" value="1"/>
</dbReference>
<feature type="transmembrane region" description="Helical" evidence="7">
    <location>
        <begin position="139"/>
        <end position="160"/>
    </location>
</feature>
<dbReference type="PANTHER" id="PTHR22777">
    <property type="entry name" value="HEMOLYSIN-RELATED"/>
    <property type="match status" value="1"/>
</dbReference>
<keyword evidence="2 7" id="KW-0812">Transmembrane</keyword>
<dbReference type="PROSITE" id="PS51846">
    <property type="entry name" value="CNNM"/>
    <property type="match status" value="1"/>
</dbReference>
<keyword evidence="5" id="KW-0129">CBS domain</keyword>
<evidence type="ECO:0000256" key="6">
    <source>
        <dbReference type="ARBA" id="ARBA00023136"/>
    </source>
</evidence>
<dbReference type="PROSITE" id="PS51371">
    <property type="entry name" value="CBS"/>
    <property type="match status" value="2"/>
</dbReference>
<keyword evidence="6 7" id="KW-0472">Membrane</keyword>
<dbReference type="FunFam" id="3.10.580.10:FF:000002">
    <property type="entry name" value="Magnesium/cobalt efflux protein CorC"/>
    <property type="match status" value="1"/>
</dbReference>
<dbReference type="InterPro" id="IPR046342">
    <property type="entry name" value="CBS_dom_sf"/>
</dbReference>
<keyword evidence="4 7" id="KW-1133">Transmembrane helix</keyword>
<comment type="subcellular location">
    <subcellularLocation>
        <location evidence="1">Membrane</location>
        <topology evidence="1">Multi-pass membrane protein</topology>
    </subcellularLocation>
</comment>
<feature type="domain" description="CBS" evidence="8">
    <location>
        <begin position="218"/>
        <end position="278"/>
    </location>
</feature>
<evidence type="ECO:0000256" key="3">
    <source>
        <dbReference type="ARBA" id="ARBA00022737"/>
    </source>
</evidence>
<gene>
    <name evidence="10" type="ORF">METZ01_LOCUS285569</name>
</gene>
<dbReference type="InterPro" id="IPR002550">
    <property type="entry name" value="CNNM"/>
</dbReference>
<evidence type="ECO:0000256" key="2">
    <source>
        <dbReference type="ARBA" id="ARBA00022692"/>
    </source>
</evidence>
<accession>A0A382LA52</accession>
<dbReference type="GO" id="GO:0005886">
    <property type="term" value="C:plasma membrane"/>
    <property type="evidence" value="ECO:0007669"/>
    <property type="project" value="TreeGrafter"/>
</dbReference>
<dbReference type="Pfam" id="PF01595">
    <property type="entry name" value="CNNM"/>
    <property type="match status" value="1"/>
</dbReference>
<feature type="domain" description="CBS" evidence="8">
    <location>
        <begin position="283"/>
        <end position="341"/>
    </location>
</feature>
<dbReference type="PANTHER" id="PTHR22777:SF4">
    <property type="entry name" value="UPF0053 PROTEIN SLL1254"/>
    <property type="match status" value="1"/>
</dbReference>
<dbReference type="CDD" id="cd04590">
    <property type="entry name" value="CBS_pair_CorC_HlyC_assoc"/>
    <property type="match status" value="1"/>
</dbReference>
<feature type="non-terminal residue" evidence="10">
    <location>
        <position position="1"/>
    </location>
</feature>
<keyword evidence="3" id="KW-0677">Repeat</keyword>